<dbReference type="PANTHER" id="PTHR33713">
    <property type="entry name" value="ANTITOXIN YAFN-RELATED"/>
    <property type="match status" value="1"/>
</dbReference>
<dbReference type="InterPro" id="IPR036165">
    <property type="entry name" value="YefM-like_sf"/>
</dbReference>
<dbReference type="Pfam" id="PF02604">
    <property type="entry name" value="PhdYeFM_antitox"/>
    <property type="match status" value="1"/>
</dbReference>
<dbReference type="EMBL" id="NDHY01000010">
    <property type="protein sequence ID" value="RIH99872.1"/>
    <property type="molecule type" value="Genomic_DNA"/>
</dbReference>
<evidence type="ECO:0000313" key="3">
    <source>
        <dbReference type="EMBL" id="RIH99872.1"/>
    </source>
</evidence>
<dbReference type="NCBIfam" id="TIGR01552">
    <property type="entry name" value="phd_fam"/>
    <property type="match status" value="1"/>
</dbReference>
<evidence type="ECO:0000313" key="4">
    <source>
        <dbReference type="Proteomes" id="UP000266287"/>
    </source>
</evidence>
<gene>
    <name evidence="3" type="ORF">B9J77_04310</name>
</gene>
<dbReference type="Gene3D" id="1.10.1220.170">
    <property type="match status" value="1"/>
</dbReference>
<reference evidence="3 4" key="1">
    <citation type="submission" date="2018-08" db="EMBL/GenBank/DDBJ databases">
        <title>Draft genome of candidate division NPL-UPA2 bacterium Unc8 that adapted to ultra-basic serpentinizing groundwater.</title>
        <authorList>
            <person name="Ishii S."/>
            <person name="Suzuki S."/>
            <person name="Nealson K.H."/>
        </authorList>
    </citation>
    <scope>NUCLEOTIDE SEQUENCE [LARGE SCALE GENOMIC DNA]</scope>
    <source>
        <strain evidence="3">Unc8</strain>
    </source>
</reference>
<dbReference type="InterPro" id="IPR051405">
    <property type="entry name" value="phD/YefM_antitoxin"/>
</dbReference>
<organism evidence="3 4">
    <name type="scientific">candidate division NPL-UPA2 bacterium Unc8</name>
    <dbReference type="NCBI Taxonomy" id="1980939"/>
    <lineage>
        <taxon>Bacteria</taxon>
    </lineage>
</organism>
<comment type="caution">
    <text evidence="3">The sequence shown here is derived from an EMBL/GenBank/DDBJ whole genome shotgun (WGS) entry which is preliminary data.</text>
</comment>
<comment type="function">
    <text evidence="2">Antitoxin component of a type II toxin-antitoxin (TA) system.</text>
</comment>
<protein>
    <recommendedName>
        <fullName evidence="2">Antitoxin</fullName>
    </recommendedName>
</protein>
<dbReference type="PANTHER" id="PTHR33713:SF6">
    <property type="entry name" value="ANTITOXIN YEFM"/>
    <property type="match status" value="1"/>
</dbReference>
<comment type="similarity">
    <text evidence="1 2">Belongs to the phD/YefM antitoxin family.</text>
</comment>
<sequence length="91" mass="10528">MSINTISVRELRPKLADVLKAVHDKFDRYIIIKRGRPEAVIMSIDDYESILETMDIQSDRALMRHIGKAEKEIKQGRGHSLEKIKKNLNLV</sequence>
<accession>A0A399FXK2</accession>
<evidence type="ECO:0000256" key="2">
    <source>
        <dbReference type="RuleBase" id="RU362080"/>
    </source>
</evidence>
<dbReference type="SUPFAM" id="SSF143120">
    <property type="entry name" value="YefM-like"/>
    <property type="match status" value="1"/>
</dbReference>
<dbReference type="AlphaFoldDB" id="A0A399FXK2"/>
<name>A0A399FXK2_UNCN2</name>
<evidence type="ECO:0000256" key="1">
    <source>
        <dbReference type="ARBA" id="ARBA00009981"/>
    </source>
</evidence>
<dbReference type="InterPro" id="IPR006442">
    <property type="entry name" value="Antitoxin_Phd/YefM"/>
</dbReference>
<dbReference type="Gene3D" id="3.40.1620.10">
    <property type="entry name" value="YefM-like domain"/>
    <property type="match status" value="1"/>
</dbReference>
<proteinExistence type="inferred from homology"/>
<dbReference type="Proteomes" id="UP000266287">
    <property type="component" value="Unassembled WGS sequence"/>
</dbReference>